<evidence type="ECO:0000256" key="1">
    <source>
        <dbReference type="ARBA" id="ARBA00004651"/>
    </source>
</evidence>
<evidence type="ECO:0000313" key="7">
    <source>
        <dbReference type="EMBL" id="GAA2944459.1"/>
    </source>
</evidence>
<feature type="transmembrane region" description="Helical" evidence="6">
    <location>
        <begin position="119"/>
        <end position="137"/>
    </location>
</feature>
<accession>A0ABN3X9M5</accession>
<dbReference type="Proteomes" id="UP001500403">
    <property type="component" value="Unassembled WGS sequence"/>
</dbReference>
<keyword evidence="2" id="KW-1003">Cell membrane</keyword>
<evidence type="ECO:0000256" key="4">
    <source>
        <dbReference type="ARBA" id="ARBA00022989"/>
    </source>
</evidence>
<feature type="transmembrane region" description="Helical" evidence="6">
    <location>
        <begin position="168"/>
        <end position="191"/>
    </location>
</feature>
<comment type="subcellular location">
    <subcellularLocation>
        <location evidence="1">Cell membrane</location>
        <topology evidence="1">Multi-pass membrane protein</topology>
    </subcellularLocation>
</comment>
<organism evidence="7 8">
    <name type="scientific">Streptomyces enissocaesilis</name>
    <dbReference type="NCBI Taxonomy" id="332589"/>
    <lineage>
        <taxon>Bacteria</taxon>
        <taxon>Bacillati</taxon>
        <taxon>Actinomycetota</taxon>
        <taxon>Actinomycetes</taxon>
        <taxon>Kitasatosporales</taxon>
        <taxon>Streptomycetaceae</taxon>
        <taxon>Streptomyces</taxon>
        <taxon>Streptomyces rochei group</taxon>
    </lineage>
</organism>
<feature type="transmembrane region" description="Helical" evidence="6">
    <location>
        <begin position="96"/>
        <end position="113"/>
    </location>
</feature>
<gene>
    <name evidence="7" type="ORF">GCM10010446_32150</name>
</gene>
<name>A0ABN3X9M5_9ACTN</name>
<protein>
    <submittedName>
        <fullName evidence="7">Aromatic acid exporter family protein</fullName>
    </submittedName>
</protein>
<comment type="caution">
    <text evidence="7">The sequence shown here is derived from an EMBL/GenBank/DDBJ whole genome shotgun (WGS) entry which is preliminary data.</text>
</comment>
<dbReference type="InterPro" id="IPR010343">
    <property type="entry name" value="ArAE_1"/>
</dbReference>
<evidence type="ECO:0000256" key="5">
    <source>
        <dbReference type="ARBA" id="ARBA00023136"/>
    </source>
</evidence>
<keyword evidence="8" id="KW-1185">Reference proteome</keyword>
<feature type="transmembrane region" description="Helical" evidence="6">
    <location>
        <begin position="144"/>
        <end position="162"/>
    </location>
</feature>
<feature type="transmembrane region" description="Helical" evidence="6">
    <location>
        <begin position="66"/>
        <end position="84"/>
    </location>
</feature>
<evidence type="ECO:0000256" key="3">
    <source>
        <dbReference type="ARBA" id="ARBA00022692"/>
    </source>
</evidence>
<evidence type="ECO:0000256" key="2">
    <source>
        <dbReference type="ARBA" id="ARBA00022475"/>
    </source>
</evidence>
<dbReference type="Pfam" id="PF06081">
    <property type="entry name" value="ArAE_1"/>
    <property type="match status" value="1"/>
</dbReference>
<keyword evidence="5 6" id="KW-0472">Membrane</keyword>
<sequence length="403" mass="43589">MAESDHRSHTGGVALGRTWRWLFREASAVWRSARRACAGPGPERDVVVQSLKAAGAAALAWALTGWWWNAPMALMAPWTAVVLVQSTVYRSLRSGVQQLVVIALGTVLAAGAANLTGDTMTAMVLVLPVAVLLGNYGRFGEQGLYAPTTAVFVLAYGSYSGLDILHRLLESAVGAAIGIAVNALILPPVHLRSVRDSLRRLPSESSELLHTVADGLREGYGRQEAESWHDRARRVTAILAELHDARLWTRESYRLNPGSRLRRTGPALPPPEWDYAWERIADPLVALTRSLVSTVSDEPMLRPPPDSVLAHLSDLLRAAGDVCAADRDAFEGRGRDAGEERALALESAWAAHGRLKQQLLDQDSETATSVGGLVAESQQLLYELAPLERNARARSARSGRGKG</sequence>
<keyword evidence="4 6" id="KW-1133">Transmembrane helix</keyword>
<reference evidence="7 8" key="1">
    <citation type="journal article" date="2019" name="Int. J. Syst. Evol. Microbiol.">
        <title>The Global Catalogue of Microorganisms (GCM) 10K type strain sequencing project: providing services to taxonomists for standard genome sequencing and annotation.</title>
        <authorList>
            <consortium name="The Broad Institute Genomics Platform"/>
            <consortium name="The Broad Institute Genome Sequencing Center for Infectious Disease"/>
            <person name="Wu L."/>
            <person name="Ma J."/>
        </authorList>
    </citation>
    <scope>NUCLEOTIDE SEQUENCE [LARGE SCALE GENOMIC DNA]</scope>
    <source>
        <strain evidence="7 8">JCM 9088</strain>
    </source>
</reference>
<keyword evidence="3 6" id="KW-0812">Transmembrane</keyword>
<evidence type="ECO:0000313" key="8">
    <source>
        <dbReference type="Proteomes" id="UP001500403"/>
    </source>
</evidence>
<dbReference type="RefSeq" id="WP_344495615.1">
    <property type="nucleotide sequence ID" value="NZ_BAAAUD010000034.1"/>
</dbReference>
<proteinExistence type="predicted"/>
<dbReference type="EMBL" id="BAAAUD010000034">
    <property type="protein sequence ID" value="GAA2944459.1"/>
    <property type="molecule type" value="Genomic_DNA"/>
</dbReference>
<evidence type="ECO:0000256" key="6">
    <source>
        <dbReference type="SAM" id="Phobius"/>
    </source>
</evidence>